<keyword evidence="4 18" id="KW-0378">Hydrolase</keyword>
<dbReference type="Gene3D" id="3.40.50.1820">
    <property type="entry name" value="alpha/beta hydrolase"/>
    <property type="match status" value="1"/>
</dbReference>
<dbReference type="Proteomes" id="UP000187283">
    <property type="component" value="Unassembled WGS sequence"/>
</dbReference>
<protein>
    <recommendedName>
        <fullName evidence="14">Pheromone-processing carboxypeptidase KEX1</fullName>
        <ecNumber evidence="12">3.4.16.6</ecNumber>
    </recommendedName>
    <alternativeName>
        <fullName evidence="15">Carboxypeptidase D</fullName>
    </alternativeName>
    <alternativeName>
        <fullName evidence="13">Pheromone-processing carboxypeptidase kex1</fullName>
    </alternativeName>
</protein>
<keyword evidence="8 17" id="KW-1133">Transmembrane helix</keyword>
<dbReference type="Pfam" id="PF00450">
    <property type="entry name" value="Peptidase_S10"/>
    <property type="match status" value="2"/>
</dbReference>
<evidence type="ECO:0000256" key="15">
    <source>
        <dbReference type="ARBA" id="ARBA00042717"/>
    </source>
</evidence>
<feature type="region of interest" description="Disordered" evidence="16">
    <location>
        <begin position="645"/>
        <end position="679"/>
    </location>
</feature>
<comment type="subcellular location">
    <subcellularLocation>
        <location evidence="2">Golgi apparatus</location>
        <location evidence="2">trans-Golgi network membrane</location>
        <topology evidence="2">Single-pass type I membrane protein</topology>
    </subcellularLocation>
</comment>
<dbReference type="PRINTS" id="PR00724">
    <property type="entry name" value="CRBOXYPTASEC"/>
</dbReference>
<dbReference type="GO" id="GO:0006915">
    <property type="term" value="P:apoptotic process"/>
    <property type="evidence" value="ECO:0007669"/>
    <property type="project" value="UniProtKB-KW"/>
</dbReference>
<evidence type="ECO:0000256" key="4">
    <source>
        <dbReference type="ARBA" id="ARBA00022645"/>
    </source>
</evidence>
<evidence type="ECO:0000256" key="1">
    <source>
        <dbReference type="ARBA" id="ARBA00001003"/>
    </source>
</evidence>
<organism evidence="18 19">
    <name type="scientific">Smittium culicis</name>
    <dbReference type="NCBI Taxonomy" id="133412"/>
    <lineage>
        <taxon>Eukaryota</taxon>
        <taxon>Fungi</taxon>
        <taxon>Fungi incertae sedis</taxon>
        <taxon>Zoopagomycota</taxon>
        <taxon>Kickxellomycotina</taxon>
        <taxon>Harpellomycetes</taxon>
        <taxon>Harpellales</taxon>
        <taxon>Legeriomycetaceae</taxon>
        <taxon>Smittium</taxon>
    </lineage>
</organism>
<evidence type="ECO:0000256" key="7">
    <source>
        <dbReference type="ARBA" id="ARBA00022729"/>
    </source>
</evidence>
<dbReference type="GO" id="GO:0005794">
    <property type="term" value="C:Golgi apparatus"/>
    <property type="evidence" value="ECO:0007669"/>
    <property type="project" value="UniProtKB-SubCell"/>
</dbReference>
<evidence type="ECO:0000256" key="14">
    <source>
        <dbReference type="ARBA" id="ARBA00040628"/>
    </source>
</evidence>
<dbReference type="GO" id="GO:0006508">
    <property type="term" value="P:proteolysis"/>
    <property type="evidence" value="ECO:0007669"/>
    <property type="project" value="InterPro"/>
</dbReference>
<dbReference type="GO" id="GO:0004185">
    <property type="term" value="F:serine-type carboxypeptidase activity"/>
    <property type="evidence" value="ECO:0007669"/>
    <property type="project" value="UniProtKB-EC"/>
</dbReference>
<keyword evidence="9" id="KW-0333">Golgi apparatus</keyword>
<dbReference type="AlphaFoldDB" id="A0A1R1X1F1"/>
<keyword evidence="4 18" id="KW-0121">Carboxypeptidase</keyword>
<feature type="transmembrane region" description="Helical" evidence="17">
    <location>
        <begin position="557"/>
        <end position="578"/>
    </location>
</feature>
<dbReference type="SUPFAM" id="SSF53474">
    <property type="entry name" value="alpha/beta-Hydrolases"/>
    <property type="match status" value="1"/>
</dbReference>
<keyword evidence="10 17" id="KW-0472">Membrane</keyword>
<dbReference type="EC" id="3.4.16.6" evidence="12"/>
<accession>A0A1R1X1F1</accession>
<evidence type="ECO:0000256" key="5">
    <source>
        <dbReference type="ARBA" id="ARBA00022692"/>
    </source>
</evidence>
<keyword evidence="19" id="KW-1185">Reference proteome</keyword>
<keyword evidence="11" id="KW-0325">Glycoprotein</keyword>
<dbReference type="InterPro" id="IPR029058">
    <property type="entry name" value="AB_hydrolase_fold"/>
</dbReference>
<evidence type="ECO:0000256" key="10">
    <source>
        <dbReference type="ARBA" id="ARBA00023136"/>
    </source>
</evidence>
<evidence type="ECO:0000256" key="3">
    <source>
        <dbReference type="ARBA" id="ARBA00009431"/>
    </source>
</evidence>
<dbReference type="EMBL" id="LSSN01005786">
    <property type="protein sequence ID" value="OMJ08473.1"/>
    <property type="molecule type" value="Genomic_DNA"/>
</dbReference>
<dbReference type="OrthoDB" id="443318at2759"/>
<evidence type="ECO:0000256" key="16">
    <source>
        <dbReference type="SAM" id="MobiDB-lite"/>
    </source>
</evidence>
<gene>
    <name evidence="18" type="ORF">AYI70_g11530</name>
</gene>
<keyword evidence="6" id="KW-0053">Apoptosis</keyword>
<evidence type="ECO:0000256" key="6">
    <source>
        <dbReference type="ARBA" id="ARBA00022703"/>
    </source>
</evidence>
<proteinExistence type="inferred from homology"/>
<dbReference type="InterPro" id="IPR001563">
    <property type="entry name" value="Peptidase_S10"/>
</dbReference>
<evidence type="ECO:0000256" key="2">
    <source>
        <dbReference type="ARBA" id="ARBA00004393"/>
    </source>
</evidence>
<feature type="compositionally biased region" description="Polar residues" evidence="16">
    <location>
        <begin position="645"/>
        <end position="656"/>
    </location>
</feature>
<comment type="similarity">
    <text evidence="3">Belongs to the peptidase S10 family.</text>
</comment>
<keyword evidence="4 18" id="KW-0645">Protease</keyword>
<comment type="caution">
    <text evidence="18">The sequence shown here is derived from an EMBL/GenBank/DDBJ whole genome shotgun (WGS) entry which is preliminary data.</text>
</comment>
<evidence type="ECO:0000256" key="13">
    <source>
        <dbReference type="ARBA" id="ARBA00040403"/>
    </source>
</evidence>
<dbReference type="PANTHER" id="PTHR11802:SF190">
    <property type="entry name" value="PHEROMONE-PROCESSING CARBOXYPEPTIDASE KEX1"/>
    <property type="match status" value="1"/>
</dbReference>
<name>A0A1R1X1F1_9FUNG</name>
<evidence type="ECO:0000256" key="9">
    <source>
        <dbReference type="ARBA" id="ARBA00023034"/>
    </source>
</evidence>
<comment type="catalytic activity">
    <reaction evidence="1">
        <text>Preferential release of a C-terminal arginine or lysine residue.</text>
        <dbReference type="EC" id="3.4.16.6"/>
    </reaction>
</comment>
<evidence type="ECO:0000256" key="11">
    <source>
        <dbReference type="ARBA" id="ARBA00023180"/>
    </source>
</evidence>
<sequence length="705" mass="78599">MNKTLAIDTSFIKRNESISYPSNSTSLYNSTESAQESSLMNKLKSATDKAINDLISLANSVMTAANDTSTPVSSKAFKEDPTYTPKNKNDYLVGKLPDVADSRLDQIQNYAGLLDLQGQSKQLFFWLAQNTTNSQNKDTFFLWLNGGPGCTSMDGMFLENGPYMFDTKSTKTKVIMRDYAWSNLVDVLYVDQPFGAGFSPVPESGASSNYVDANNNMISFLLSFYSVFPEYKSKKLYIAGESQAGVYLGVMIGNGWIDPRTMYTSYLPFMKTYDLVNQSSLDNMSQLTSSCLAYLDSRSNQTISNTLCDQIFNTVLSDNKFGDMTCLNVYDLRLKENKPSCGMDWPPGLSQMTQYLNRKDVQEALNIKNFDPNYKECNSQVSRGLSNDQSEPSINKLPDILAKIPVNLFAGDMDIICNQLGHEYLISNLTWNGSKGFSLVNPLDNFPPPSPLNKRLDLQVSKSKALYPSWSVNGAFSGSIHTERKLTYSIIYNASHMTGFDKPAEMLDLIKRFASLNGSDLGGMLSSNLKSLLEQQKSMLLSEDGEVEIKNKKINNVAFTVLMIMFLALTVGLIIVILKKATKKNRYVCFGSAPGFGSGRSLLSSRNNGLNSSEIGNGDQDTFVTEYFQLDDLCRSSFQDIDENTLPTNSSLGKTSSRSKRVMVQDEDEEQNHEYDFRNGKSFDYEKFVEEDYDSSRSSSPDLGK</sequence>
<dbReference type="PANTHER" id="PTHR11802">
    <property type="entry name" value="SERINE PROTEASE FAMILY S10 SERINE CARBOXYPEPTIDASE"/>
    <property type="match status" value="1"/>
</dbReference>
<evidence type="ECO:0000256" key="8">
    <source>
        <dbReference type="ARBA" id="ARBA00022989"/>
    </source>
</evidence>
<dbReference type="STRING" id="133412.A0A1R1X1F1"/>
<evidence type="ECO:0000256" key="17">
    <source>
        <dbReference type="SAM" id="Phobius"/>
    </source>
</evidence>
<evidence type="ECO:0000313" key="18">
    <source>
        <dbReference type="EMBL" id="OMJ08473.1"/>
    </source>
</evidence>
<reference evidence="18 19" key="1">
    <citation type="submission" date="2017-01" db="EMBL/GenBank/DDBJ databases">
        <authorList>
            <person name="Mah S.A."/>
            <person name="Swanson W.J."/>
            <person name="Moy G.W."/>
            <person name="Vacquier V.D."/>
        </authorList>
    </citation>
    <scope>NUCLEOTIDE SEQUENCE [LARGE SCALE GENOMIC DNA]</scope>
    <source>
        <strain evidence="18 19">GSMNP</strain>
    </source>
</reference>
<keyword evidence="5 17" id="KW-0812">Transmembrane</keyword>
<evidence type="ECO:0000313" key="19">
    <source>
        <dbReference type="Proteomes" id="UP000187283"/>
    </source>
</evidence>
<keyword evidence="7" id="KW-0732">Signal</keyword>
<evidence type="ECO:0000256" key="12">
    <source>
        <dbReference type="ARBA" id="ARBA00038895"/>
    </source>
</evidence>